<evidence type="ECO:0000313" key="2">
    <source>
        <dbReference type="EMBL" id="KAK8763886.1"/>
    </source>
</evidence>
<evidence type="ECO:0008006" key="4">
    <source>
        <dbReference type="Google" id="ProtNLM"/>
    </source>
</evidence>
<evidence type="ECO:0000256" key="1">
    <source>
        <dbReference type="SAM" id="SignalP"/>
    </source>
</evidence>
<keyword evidence="3" id="KW-1185">Reference proteome</keyword>
<organism evidence="2 3">
    <name type="scientific">Amblyomma americanum</name>
    <name type="common">Lone star tick</name>
    <dbReference type="NCBI Taxonomy" id="6943"/>
    <lineage>
        <taxon>Eukaryota</taxon>
        <taxon>Metazoa</taxon>
        <taxon>Ecdysozoa</taxon>
        <taxon>Arthropoda</taxon>
        <taxon>Chelicerata</taxon>
        <taxon>Arachnida</taxon>
        <taxon>Acari</taxon>
        <taxon>Parasitiformes</taxon>
        <taxon>Ixodida</taxon>
        <taxon>Ixodoidea</taxon>
        <taxon>Ixodidae</taxon>
        <taxon>Amblyomminae</taxon>
        <taxon>Amblyomma</taxon>
    </lineage>
</organism>
<dbReference type="Proteomes" id="UP001321473">
    <property type="component" value="Unassembled WGS sequence"/>
</dbReference>
<proteinExistence type="predicted"/>
<dbReference type="AlphaFoldDB" id="A0AAQ4DN46"/>
<evidence type="ECO:0000313" key="3">
    <source>
        <dbReference type="Proteomes" id="UP001321473"/>
    </source>
</evidence>
<dbReference type="EMBL" id="JARKHS020028888">
    <property type="protein sequence ID" value="KAK8763886.1"/>
    <property type="molecule type" value="Genomic_DNA"/>
</dbReference>
<sequence length="105" mass="11908">MLVLHFVIFLGASFYATAHKEHGIVYPRLLTARGDSGEKVLKINDNIALSLEKSKVFSGDFLLFSEANGESVHYYMKEDDYEKNLYHNDEHQASLLLDTEDGVKV</sequence>
<feature type="chain" id="PRO_5042815601" description="Tick metalloprotease" evidence="1">
    <location>
        <begin position="19"/>
        <end position="105"/>
    </location>
</feature>
<name>A0AAQ4DN46_AMBAM</name>
<keyword evidence="1" id="KW-0732">Signal</keyword>
<reference evidence="2 3" key="1">
    <citation type="journal article" date="2023" name="Arcadia Sci">
        <title>De novo assembly of a long-read Amblyomma americanum tick genome.</title>
        <authorList>
            <person name="Chou S."/>
            <person name="Poskanzer K.E."/>
            <person name="Rollins M."/>
            <person name="Thuy-Boun P.S."/>
        </authorList>
    </citation>
    <scope>NUCLEOTIDE SEQUENCE [LARGE SCALE GENOMIC DNA]</scope>
    <source>
        <strain evidence="2">F_SG_1</strain>
        <tissue evidence="2">Salivary glands</tissue>
    </source>
</reference>
<feature type="non-terminal residue" evidence="2">
    <location>
        <position position="105"/>
    </location>
</feature>
<protein>
    <recommendedName>
        <fullName evidence="4">Tick metalloprotease</fullName>
    </recommendedName>
</protein>
<feature type="signal peptide" evidence="1">
    <location>
        <begin position="1"/>
        <end position="18"/>
    </location>
</feature>
<gene>
    <name evidence="2" type="ORF">V5799_033505</name>
</gene>
<comment type="caution">
    <text evidence="2">The sequence shown here is derived from an EMBL/GenBank/DDBJ whole genome shotgun (WGS) entry which is preliminary data.</text>
</comment>
<accession>A0AAQ4DN46</accession>